<evidence type="ECO:0000313" key="1">
    <source>
        <dbReference type="EMBL" id="MPN41754.1"/>
    </source>
</evidence>
<organism evidence="1">
    <name type="scientific">bioreactor metagenome</name>
    <dbReference type="NCBI Taxonomy" id="1076179"/>
    <lineage>
        <taxon>unclassified sequences</taxon>
        <taxon>metagenomes</taxon>
        <taxon>ecological metagenomes</taxon>
    </lineage>
</organism>
<protein>
    <submittedName>
        <fullName evidence="1">Uncharacterized protein</fullName>
    </submittedName>
</protein>
<dbReference type="EMBL" id="VSSQ01099009">
    <property type="protein sequence ID" value="MPN41754.1"/>
    <property type="molecule type" value="Genomic_DNA"/>
</dbReference>
<proteinExistence type="predicted"/>
<reference evidence="1" key="1">
    <citation type="submission" date="2019-08" db="EMBL/GenBank/DDBJ databases">
        <authorList>
            <person name="Kucharzyk K."/>
            <person name="Murdoch R.W."/>
            <person name="Higgins S."/>
            <person name="Loffler F."/>
        </authorList>
    </citation>
    <scope>NUCLEOTIDE SEQUENCE</scope>
</reference>
<name>A0A645I017_9ZZZZ</name>
<dbReference type="AlphaFoldDB" id="A0A645I017"/>
<gene>
    <name evidence="1" type="ORF">SDC9_189309</name>
</gene>
<comment type="caution">
    <text evidence="1">The sequence shown here is derived from an EMBL/GenBank/DDBJ whole genome shotgun (WGS) entry which is preliminary data.</text>
</comment>
<accession>A0A645I017</accession>
<sequence>MAEFHLVCSASHGQRDDLATEAYSHEGHDGRQIGNGPDRGAQQIWMSRVPGAVGYQEAVDL</sequence>